<accession>A0A1Y4ILP4</accession>
<dbReference type="Proteomes" id="UP000195950">
    <property type="component" value="Unassembled WGS sequence"/>
</dbReference>
<feature type="transmembrane region" description="Helical" evidence="1">
    <location>
        <begin position="184"/>
        <end position="206"/>
    </location>
</feature>
<feature type="transmembrane region" description="Helical" evidence="1">
    <location>
        <begin position="343"/>
        <end position="365"/>
    </location>
</feature>
<dbReference type="InterPro" id="IPR049458">
    <property type="entry name" value="EpsG-like"/>
</dbReference>
<dbReference type="AlphaFoldDB" id="A0A1Y4ILP4"/>
<comment type="caution">
    <text evidence="2">The sequence shown here is derived from an EMBL/GenBank/DDBJ whole genome shotgun (WGS) entry which is preliminary data.</text>
</comment>
<dbReference type="RefSeq" id="WP_087342966.1">
    <property type="nucleotide sequence ID" value="NZ_NFJX01000003.1"/>
</dbReference>
<feature type="transmembrane region" description="Helical" evidence="1">
    <location>
        <begin position="212"/>
        <end position="230"/>
    </location>
</feature>
<feature type="transmembrane region" description="Helical" evidence="1">
    <location>
        <begin position="12"/>
        <end position="33"/>
    </location>
</feature>
<dbReference type="EMBL" id="NFJX01000003">
    <property type="protein sequence ID" value="OUP21237.1"/>
    <property type="molecule type" value="Genomic_DNA"/>
</dbReference>
<evidence type="ECO:0000313" key="3">
    <source>
        <dbReference type="Proteomes" id="UP000195950"/>
    </source>
</evidence>
<name>A0A1Y4ILP4_PARDI</name>
<dbReference type="Pfam" id="PF14897">
    <property type="entry name" value="EpsG"/>
    <property type="match status" value="1"/>
</dbReference>
<keyword evidence="1" id="KW-0812">Transmembrane</keyword>
<protein>
    <recommendedName>
        <fullName evidence="4">EpsG family protein</fullName>
    </recommendedName>
</protein>
<feature type="transmembrane region" description="Helical" evidence="1">
    <location>
        <begin position="139"/>
        <end position="156"/>
    </location>
</feature>
<feature type="transmembrane region" description="Helical" evidence="1">
    <location>
        <begin position="304"/>
        <end position="337"/>
    </location>
</feature>
<feature type="transmembrane region" description="Helical" evidence="1">
    <location>
        <begin position="162"/>
        <end position="177"/>
    </location>
</feature>
<reference evidence="3" key="1">
    <citation type="submission" date="2017-04" db="EMBL/GenBank/DDBJ databases">
        <title>Function of individual gut microbiota members based on whole genome sequencing of pure cultures obtained from chicken caecum.</title>
        <authorList>
            <person name="Medvecky M."/>
            <person name="Cejkova D."/>
            <person name="Polansky O."/>
            <person name="Karasova D."/>
            <person name="Kubasova T."/>
            <person name="Cizek A."/>
            <person name="Rychlik I."/>
        </authorList>
    </citation>
    <scope>NUCLEOTIDE SEQUENCE [LARGE SCALE GENOMIC DNA]</scope>
    <source>
        <strain evidence="3">An199</strain>
    </source>
</reference>
<evidence type="ECO:0008006" key="4">
    <source>
        <dbReference type="Google" id="ProtNLM"/>
    </source>
</evidence>
<feature type="transmembrane region" description="Helical" evidence="1">
    <location>
        <begin position="91"/>
        <end position="119"/>
    </location>
</feature>
<keyword evidence="1" id="KW-0472">Membrane</keyword>
<keyword evidence="1" id="KW-1133">Transmembrane helix</keyword>
<feature type="transmembrane region" description="Helical" evidence="1">
    <location>
        <begin position="377"/>
        <end position="396"/>
    </location>
</feature>
<evidence type="ECO:0000313" key="2">
    <source>
        <dbReference type="EMBL" id="OUP21237.1"/>
    </source>
</evidence>
<organism evidence="2 3">
    <name type="scientific">Parabacteroides distasonis</name>
    <dbReference type="NCBI Taxonomy" id="823"/>
    <lineage>
        <taxon>Bacteria</taxon>
        <taxon>Pseudomonadati</taxon>
        <taxon>Bacteroidota</taxon>
        <taxon>Bacteroidia</taxon>
        <taxon>Bacteroidales</taxon>
        <taxon>Tannerellaceae</taxon>
        <taxon>Parabacteroides</taxon>
    </lineage>
</organism>
<sequence length="411" mass="48964">MMKNIQFDYNKSFFCLAFAFFICPLFSFPFIMYSVLKKHFFACDLLALFMGCCSVLWPPTADLYRHNMLYFEFHQMNVSQFFDYIETTPDFLYYLLSYLLSKVNINFEVIRFIFVFIAYKMSFRIYFDCMSRNKNIYEYHKMFFLIFYLSVPFFTITQGLRYGMALSFFAYGAYFYLSYDKIKWLIFVIIACLIHFSVFPVLAILLLARCGFNITAIRILLIIVVSVIFLRETALTSLIDLLPIDDLLKVRIGHYVEGYWSGEFLDEFSIENKISRFLEHCAMYPLLLTSFWLDENKYNQFTKILIAVVCICYLISFTMFFRISLLFVSVALCAFAIEFKQKKWNIIVLKMIFLSCFLSFFSQIYKYRREMTISREYLLVLPMPVLLINTFDYQWVVNNVDHSGAGINLKY</sequence>
<gene>
    <name evidence="2" type="ORF">B5F32_05380</name>
</gene>
<evidence type="ECO:0000256" key="1">
    <source>
        <dbReference type="SAM" id="Phobius"/>
    </source>
</evidence>
<proteinExistence type="predicted"/>